<dbReference type="AlphaFoldDB" id="A0A0A0BZZ7"/>
<dbReference type="OrthoDB" id="3731420at2"/>
<dbReference type="Proteomes" id="UP000054314">
    <property type="component" value="Unassembled WGS sequence"/>
</dbReference>
<sequence length="181" mass="19255">MIATAAPARPSRAARTPVAEPPGPVRMLLPPLREPQPDPMAAAAAMLPTLTSMRSTPTEGAWAHVVTRPARDAEPLADPAKVCGPIVLAAVETLSGARPLGQLARWVSPQIYDSLARRREAGGTRTGTVRRATVLRTRVCSISDSVAEASVVVHDGRRVRAGAVRLEVRRGQWRATVLQIG</sequence>
<feature type="region of interest" description="Disordered" evidence="1">
    <location>
        <begin position="1"/>
        <end position="25"/>
    </location>
</feature>
<accession>A0A0A0BZZ7</accession>
<reference evidence="2 3" key="1">
    <citation type="submission" date="2013-08" db="EMBL/GenBank/DDBJ databases">
        <title>Genome sequencing of Cellulomonas bogoriensis 69B4.</title>
        <authorList>
            <person name="Chen F."/>
            <person name="Li Y."/>
            <person name="Wang G."/>
        </authorList>
    </citation>
    <scope>NUCLEOTIDE SEQUENCE [LARGE SCALE GENOMIC DNA]</scope>
    <source>
        <strain evidence="2 3">69B4</strain>
    </source>
</reference>
<protein>
    <submittedName>
        <fullName evidence="2">Uncharacterized protein</fullName>
    </submittedName>
</protein>
<dbReference type="InterPro" id="IPR045596">
    <property type="entry name" value="DUF6459"/>
</dbReference>
<feature type="compositionally biased region" description="Low complexity" evidence="1">
    <location>
        <begin position="1"/>
        <end position="18"/>
    </location>
</feature>
<name>A0A0A0BZZ7_9CELL</name>
<comment type="caution">
    <text evidence="2">The sequence shown here is derived from an EMBL/GenBank/DDBJ whole genome shotgun (WGS) entry which is preliminary data.</text>
</comment>
<evidence type="ECO:0000313" key="2">
    <source>
        <dbReference type="EMBL" id="KGM13526.1"/>
    </source>
</evidence>
<dbReference type="RefSeq" id="WP_052105101.1">
    <property type="nucleotide sequence ID" value="NZ_AXCZ01000038.1"/>
</dbReference>
<dbReference type="Pfam" id="PF20060">
    <property type="entry name" value="DUF6459"/>
    <property type="match status" value="1"/>
</dbReference>
<proteinExistence type="predicted"/>
<evidence type="ECO:0000256" key="1">
    <source>
        <dbReference type="SAM" id="MobiDB-lite"/>
    </source>
</evidence>
<gene>
    <name evidence="2" type="ORF">N869_13445</name>
</gene>
<dbReference type="EMBL" id="AXCZ01000038">
    <property type="protein sequence ID" value="KGM13526.1"/>
    <property type="molecule type" value="Genomic_DNA"/>
</dbReference>
<organism evidence="2 3">
    <name type="scientific">Cellulomonas bogoriensis 69B4 = DSM 16987</name>
    <dbReference type="NCBI Taxonomy" id="1386082"/>
    <lineage>
        <taxon>Bacteria</taxon>
        <taxon>Bacillati</taxon>
        <taxon>Actinomycetota</taxon>
        <taxon>Actinomycetes</taxon>
        <taxon>Micrococcales</taxon>
        <taxon>Cellulomonadaceae</taxon>
        <taxon>Cellulomonas</taxon>
    </lineage>
</organism>
<keyword evidence="3" id="KW-1185">Reference proteome</keyword>
<evidence type="ECO:0000313" key="3">
    <source>
        <dbReference type="Proteomes" id="UP000054314"/>
    </source>
</evidence>